<evidence type="ECO:0000313" key="5">
    <source>
        <dbReference type="EMBL" id="RBL93630.1"/>
    </source>
</evidence>
<keyword evidence="6" id="KW-1185">Reference proteome</keyword>
<feature type="compositionally biased region" description="Low complexity" evidence="4">
    <location>
        <begin position="29"/>
        <end position="41"/>
    </location>
</feature>
<feature type="region of interest" description="Disordered" evidence="4">
    <location>
        <begin position="1"/>
        <end position="41"/>
    </location>
</feature>
<dbReference type="GO" id="GO:0005840">
    <property type="term" value="C:ribosome"/>
    <property type="evidence" value="ECO:0007669"/>
    <property type="project" value="UniProtKB-KW"/>
</dbReference>
<dbReference type="InterPro" id="IPR030826">
    <property type="entry name" value="Ribosomal_bTHX/bTHXc/bTHXm"/>
</dbReference>
<dbReference type="AlphaFoldDB" id="A0A365Y547"/>
<evidence type="ECO:0000256" key="2">
    <source>
        <dbReference type="ARBA" id="ARBA00022980"/>
    </source>
</evidence>
<organism evidence="5 6">
    <name type="scientific">Chitinophaga flava</name>
    <dbReference type="NCBI Taxonomy" id="2259036"/>
    <lineage>
        <taxon>Bacteria</taxon>
        <taxon>Pseudomonadati</taxon>
        <taxon>Bacteroidota</taxon>
        <taxon>Chitinophagia</taxon>
        <taxon>Chitinophagales</taxon>
        <taxon>Chitinophagaceae</taxon>
        <taxon>Chitinophaga</taxon>
    </lineage>
</organism>
<dbReference type="EMBL" id="QFFJ01000001">
    <property type="protein sequence ID" value="RBL93630.1"/>
    <property type="molecule type" value="Genomic_DNA"/>
</dbReference>
<evidence type="ECO:0000256" key="3">
    <source>
        <dbReference type="ARBA" id="ARBA00023274"/>
    </source>
</evidence>
<comment type="similarity">
    <text evidence="1">Belongs to the bacterial ribosomal protein bTHX family.</text>
</comment>
<comment type="caution">
    <text evidence="5">The sequence shown here is derived from an EMBL/GenBank/DDBJ whole genome shotgun (WGS) entry which is preliminary data.</text>
</comment>
<name>A0A365Y547_9BACT</name>
<dbReference type="GO" id="GO:1990904">
    <property type="term" value="C:ribonucleoprotein complex"/>
    <property type="evidence" value="ECO:0007669"/>
    <property type="project" value="UniProtKB-KW"/>
</dbReference>
<keyword evidence="2 5" id="KW-0689">Ribosomal protein</keyword>
<gene>
    <name evidence="5" type="ORF">DF182_14080</name>
</gene>
<dbReference type="Proteomes" id="UP000253410">
    <property type="component" value="Unassembled WGS sequence"/>
</dbReference>
<evidence type="ECO:0000256" key="1">
    <source>
        <dbReference type="ARBA" id="ARBA00010834"/>
    </source>
</evidence>
<dbReference type="NCBIfam" id="TIGR04560">
    <property type="entry name" value="ribo_THX"/>
    <property type="match status" value="1"/>
</dbReference>
<keyword evidence="3" id="KW-0687">Ribonucleoprotein</keyword>
<proteinExistence type="inferred from homology"/>
<sequence length="41" mass="4360">MGRGDIKTKKGKIFSKSFGKVRPARTRKSAAAAAPKAENKA</sequence>
<protein>
    <submittedName>
        <fullName evidence="5">30S ribosomal protein THX</fullName>
    </submittedName>
</protein>
<dbReference type="RefSeq" id="WP_113616225.1">
    <property type="nucleotide sequence ID" value="NZ_QFFJ01000001.1"/>
</dbReference>
<evidence type="ECO:0000256" key="4">
    <source>
        <dbReference type="SAM" id="MobiDB-lite"/>
    </source>
</evidence>
<accession>A0A365Y547</accession>
<reference evidence="5 6" key="1">
    <citation type="submission" date="2018-05" db="EMBL/GenBank/DDBJ databases">
        <title>Chitinophaga sp. K3CV102501T nov., isolated from isolated from a monsoon evergreen broad-leaved forest soil.</title>
        <authorList>
            <person name="Lv Y."/>
        </authorList>
    </citation>
    <scope>NUCLEOTIDE SEQUENCE [LARGE SCALE GENOMIC DNA]</scope>
    <source>
        <strain evidence="5 6">GDMCC 1.1325</strain>
    </source>
</reference>
<evidence type="ECO:0000313" key="6">
    <source>
        <dbReference type="Proteomes" id="UP000253410"/>
    </source>
</evidence>